<keyword evidence="1" id="KW-0732">Signal</keyword>
<feature type="signal peptide" evidence="1">
    <location>
        <begin position="1"/>
        <end position="16"/>
    </location>
</feature>
<name>F4S2Q5_MELLP</name>
<keyword evidence="3" id="KW-1185">Reference proteome</keyword>
<sequence>MKNLLWTLIQLSMAFALMNAHLATDWHTAARVACDKFADVVISNVSRNSEDITNNVSPHATIACNGRSMSRTDFMVAACSGGYKTRAPMPSQELHSRGHLHYINWKAAGYDVAVSFNKETRLIEAVTLFITRDY</sequence>
<proteinExistence type="predicted"/>
<dbReference type="VEuPathDB" id="FungiDB:MELLADRAFT_124564"/>
<dbReference type="InParanoid" id="F4S2Q5"/>
<dbReference type="HOGENOM" id="CLU_1896700_0_0_1"/>
<accession>F4S2Q5</accession>
<dbReference type="Proteomes" id="UP000001072">
    <property type="component" value="Unassembled WGS sequence"/>
</dbReference>
<evidence type="ECO:0000313" key="3">
    <source>
        <dbReference type="Proteomes" id="UP000001072"/>
    </source>
</evidence>
<dbReference type="RefSeq" id="XP_007415686.1">
    <property type="nucleotide sequence ID" value="XM_007415624.1"/>
</dbReference>
<feature type="chain" id="PRO_5003315799" evidence="1">
    <location>
        <begin position="17"/>
        <end position="134"/>
    </location>
</feature>
<organism evidence="3">
    <name type="scientific">Melampsora larici-populina (strain 98AG31 / pathotype 3-4-7)</name>
    <name type="common">Poplar leaf rust fungus</name>
    <dbReference type="NCBI Taxonomy" id="747676"/>
    <lineage>
        <taxon>Eukaryota</taxon>
        <taxon>Fungi</taxon>
        <taxon>Dikarya</taxon>
        <taxon>Basidiomycota</taxon>
        <taxon>Pucciniomycotina</taxon>
        <taxon>Pucciniomycetes</taxon>
        <taxon>Pucciniales</taxon>
        <taxon>Melampsoraceae</taxon>
        <taxon>Melampsora</taxon>
    </lineage>
</organism>
<reference evidence="3" key="1">
    <citation type="journal article" date="2011" name="Proc. Natl. Acad. Sci. U.S.A.">
        <title>Obligate biotrophy features unraveled by the genomic analysis of rust fungi.</title>
        <authorList>
            <person name="Duplessis S."/>
            <person name="Cuomo C.A."/>
            <person name="Lin Y.-C."/>
            <person name="Aerts A."/>
            <person name="Tisserant E."/>
            <person name="Veneault-Fourrey C."/>
            <person name="Joly D.L."/>
            <person name="Hacquard S."/>
            <person name="Amselem J."/>
            <person name="Cantarel B.L."/>
            <person name="Chiu R."/>
            <person name="Coutinho P.M."/>
            <person name="Feau N."/>
            <person name="Field M."/>
            <person name="Frey P."/>
            <person name="Gelhaye E."/>
            <person name="Goldberg J."/>
            <person name="Grabherr M.G."/>
            <person name="Kodira C.D."/>
            <person name="Kohler A."/>
            <person name="Kuees U."/>
            <person name="Lindquist E.A."/>
            <person name="Lucas S.M."/>
            <person name="Mago R."/>
            <person name="Mauceli E."/>
            <person name="Morin E."/>
            <person name="Murat C."/>
            <person name="Pangilinan J.L."/>
            <person name="Park R."/>
            <person name="Pearson M."/>
            <person name="Quesneville H."/>
            <person name="Rouhier N."/>
            <person name="Sakthikumar S."/>
            <person name="Salamov A.A."/>
            <person name="Schmutz J."/>
            <person name="Selles B."/>
            <person name="Shapiro H."/>
            <person name="Tanguay P."/>
            <person name="Tuskan G.A."/>
            <person name="Henrissat B."/>
            <person name="Van de Peer Y."/>
            <person name="Rouze P."/>
            <person name="Ellis J.G."/>
            <person name="Dodds P.N."/>
            <person name="Schein J.E."/>
            <person name="Zhong S."/>
            <person name="Hamelin R.C."/>
            <person name="Grigoriev I.V."/>
            <person name="Szabo L.J."/>
            <person name="Martin F."/>
        </authorList>
    </citation>
    <scope>NUCLEOTIDE SEQUENCE [LARGE SCALE GENOMIC DNA]</scope>
    <source>
        <strain evidence="3">98AG31 / pathotype 3-4-7</strain>
    </source>
</reference>
<evidence type="ECO:0000256" key="1">
    <source>
        <dbReference type="SAM" id="SignalP"/>
    </source>
</evidence>
<dbReference type="GeneID" id="18926844"/>
<evidence type="ECO:0000313" key="2">
    <source>
        <dbReference type="EMBL" id="EGG01086.1"/>
    </source>
</evidence>
<protein>
    <submittedName>
        <fullName evidence="2">Secreted protein</fullName>
    </submittedName>
</protein>
<gene>
    <name evidence="2" type="ORF">MELLADRAFT_124564</name>
</gene>
<dbReference type="EMBL" id="GL883141">
    <property type="protein sequence ID" value="EGG01086.1"/>
    <property type="molecule type" value="Genomic_DNA"/>
</dbReference>
<dbReference type="KEGG" id="mlr:MELLADRAFT_124564"/>
<dbReference type="AlphaFoldDB" id="F4S2Q5"/>